<organism evidence="7 8">
    <name type="scientific">Diaporthe vaccinii</name>
    <dbReference type="NCBI Taxonomy" id="105482"/>
    <lineage>
        <taxon>Eukaryota</taxon>
        <taxon>Fungi</taxon>
        <taxon>Dikarya</taxon>
        <taxon>Ascomycota</taxon>
        <taxon>Pezizomycotina</taxon>
        <taxon>Sordariomycetes</taxon>
        <taxon>Sordariomycetidae</taxon>
        <taxon>Diaporthales</taxon>
        <taxon>Diaporthaceae</taxon>
        <taxon>Diaporthe</taxon>
        <taxon>Diaporthe eres species complex</taxon>
    </lineage>
</organism>
<dbReference type="PANTHER" id="PTHR31069:SF32">
    <property type="entry name" value="ARGININE METABOLISM REGULATION PROTEIN II"/>
    <property type="match status" value="1"/>
</dbReference>
<evidence type="ECO:0000256" key="1">
    <source>
        <dbReference type="ARBA" id="ARBA00023015"/>
    </source>
</evidence>
<dbReference type="PANTHER" id="PTHR31069">
    <property type="entry name" value="OLEATE-ACTIVATED TRANSCRIPTION FACTOR 1-RELATED"/>
    <property type="match status" value="1"/>
</dbReference>
<protein>
    <recommendedName>
        <fullName evidence="6">Zn(2)-C6 fungal-type domain-containing protein</fullName>
    </recommendedName>
</protein>
<evidence type="ECO:0000313" key="7">
    <source>
        <dbReference type="EMBL" id="KAL2280535.1"/>
    </source>
</evidence>
<evidence type="ECO:0000256" key="5">
    <source>
        <dbReference type="SAM" id="MobiDB-lite"/>
    </source>
</evidence>
<feature type="compositionally biased region" description="Basic residues" evidence="5">
    <location>
        <begin position="76"/>
        <end position="90"/>
    </location>
</feature>
<evidence type="ECO:0000256" key="3">
    <source>
        <dbReference type="ARBA" id="ARBA00023163"/>
    </source>
</evidence>
<feature type="compositionally biased region" description="Low complexity" evidence="5">
    <location>
        <begin position="366"/>
        <end position="380"/>
    </location>
</feature>
<feature type="compositionally biased region" description="Polar residues" evidence="5">
    <location>
        <begin position="186"/>
        <end position="208"/>
    </location>
</feature>
<dbReference type="InterPro" id="IPR036864">
    <property type="entry name" value="Zn2-C6_fun-type_DNA-bd_sf"/>
</dbReference>
<dbReference type="InterPro" id="IPR050675">
    <property type="entry name" value="OAF3"/>
</dbReference>
<dbReference type="Pfam" id="PF00172">
    <property type="entry name" value="Zn_clus"/>
    <property type="match status" value="1"/>
</dbReference>
<name>A0ABR4EDK7_9PEZI</name>
<feature type="domain" description="Zn(2)-C6 fungal-type" evidence="6">
    <location>
        <begin position="34"/>
        <end position="64"/>
    </location>
</feature>
<dbReference type="Proteomes" id="UP001600888">
    <property type="component" value="Unassembled WGS sequence"/>
</dbReference>
<dbReference type="EMBL" id="JBAWTH010000066">
    <property type="protein sequence ID" value="KAL2280535.1"/>
    <property type="molecule type" value="Genomic_DNA"/>
</dbReference>
<reference evidence="7 8" key="1">
    <citation type="submission" date="2024-03" db="EMBL/GenBank/DDBJ databases">
        <title>A high-quality draft genome sequence of Diaporthe vaccinii, a causative agent of upright dieback and viscid rot disease in cranberry plants.</title>
        <authorList>
            <person name="Sarrasin M."/>
            <person name="Lang B.F."/>
            <person name="Burger G."/>
        </authorList>
    </citation>
    <scope>NUCLEOTIDE SEQUENCE [LARGE SCALE GENOMIC DNA]</scope>
    <source>
        <strain evidence="7 8">IS7</strain>
    </source>
</reference>
<keyword evidence="4" id="KW-0539">Nucleus</keyword>
<feature type="compositionally biased region" description="Basic and acidic residues" evidence="5">
    <location>
        <begin position="123"/>
        <end position="136"/>
    </location>
</feature>
<dbReference type="Gene3D" id="4.10.240.10">
    <property type="entry name" value="Zn(2)-C6 fungal-type DNA-binding domain"/>
    <property type="match status" value="1"/>
</dbReference>
<dbReference type="SUPFAM" id="SSF57701">
    <property type="entry name" value="Zn2/Cys6 DNA-binding domain"/>
    <property type="match status" value="1"/>
</dbReference>
<dbReference type="CDD" id="cd00067">
    <property type="entry name" value="GAL4"/>
    <property type="match status" value="1"/>
</dbReference>
<evidence type="ECO:0000256" key="4">
    <source>
        <dbReference type="ARBA" id="ARBA00023242"/>
    </source>
</evidence>
<dbReference type="PROSITE" id="PS50048">
    <property type="entry name" value="ZN2_CY6_FUNGAL_2"/>
    <property type="match status" value="1"/>
</dbReference>
<keyword evidence="3" id="KW-0804">Transcription</keyword>
<feature type="region of interest" description="Disordered" evidence="5">
    <location>
        <begin position="66"/>
        <end position="170"/>
    </location>
</feature>
<gene>
    <name evidence="7" type="ORF">FJTKL_12511</name>
</gene>
<feature type="region of interest" description="Disordered" evidence="5">
    <location>
        <begin position="366"/>
        <end position="388"/>
    </location>
</feature>
<keyword evidence="2" id="KW-0238">DNA-binding</keyword>
<evidence type="ECO:0000259" key="6">
    <source>
        <dbReference type="PROSITE" id="PS50048"/>
    </source>
</evidence>
<evidence type="ECO:0000256" key="2">
    <source>
        <dbReference type="ARBA" id="ARBA00023125"/>
    </source>
</evidence>
<evidence type="ECO:0000313" key="8">
    <source>
        <dbReference type="Proteomes" id="UP001600888"/>
    </source>
</evidence>
<keyword evidence="8" id="KW-1185">Reference proteome</keyword>
<dbReference type="PROSITE" id="PS00463">
    <property type="entry name" value="ZN2_CY6_FUNGAL_1"/>
    <property type="match status" value="1"/>
</dbReference>
<feature type="compositionally biased region" description="Low complexity" evidence="5">
    <location>
        <begin position="226"/>
        <end position="240"/>
    </location>
</feature>
<sequence length="467" mass="49907">MFGTFRYNNTLKEAEYVELSRESGVDARGYTLLACALCRARKLKCSGERGGCSRCLASSAECVYGPEGDGYGNGRRTGRSKGLTRRRRRQTVPPKSTTTDDDRPSTTAPNGRTTVDVNGPSRRSWDAENGDGRRADVNNSSPAPPDSTKTAPAHIGHPSDAPPSTDWSSELFGFDDFTDLNGESTSFGLSSMNSPVDGTLSNSGFSTTPGPAPGLSQPQPQPQPPNTSTRAPSTSSAALSVPEDPSPLTAQDSEICFPRLGLTRPGGGCQCLTTLAGILERLGRYRLGDKPKNDKNLDCLLFCLGTGVDACKKVLSCKVCNACQEHSILLATIAERLPHICNDLCGCLLVHQHQVRAAANTGALSESSASSSLSGDPSGGNPQRESEGELTLVDGEISFGRYKIQGAEMRLRLIQNLMALYMTDLLAVLDQMYQRIGQVDGTVGMLDEAREMATTAQWMLQQLRSGS</sequence>
<proteinExistence type="predicted"/>
<comment type="caution">
    <text evidence="7">The sequence shown here is derived from an EMBL/GenBank/DDBJ whole genome shotgun (WGS) entry which is preliminary data.</text>
</comment>
<keyword evidence="1" id="KW-0805">Transcription regulation</keyword>
<accession>A0ABR4EDK7</accession>
<feature type="region of interest" description="Disordered" evidence="5">
    <location>
        <begin position="186"/>
        <end position="247"/>
    </location>
</feature>
<dbReference type="InterPro" id="IPR001138">
    <property type="entry name" value="Zn2Cys6_DnaBD"/>
</dbReference>
<dbReference type="SMART" id="SM00066">
    <property type="entry name" value="GAL4"/>
    <property type="match status" value="1"/>
</dbReference>